<reference evidence="1 2" key="1">
    <citation type="submission" date="2022-05" db="EMBL/GenBank/DDBJ databases">
        <title>Sporolactobacillus sp nov CPB3-1, isolated from tree bark (Mangifera indica L.).</title>
        <authorList>
            <person name="Phuengjayaem S."/>
            <person name="Tanasupawat S."/>
        </authorList>
    </citation>
    <scope>NUCLEOTIDE SEQUENCE [LARGE SCALE GENOMIC DNA]</scope>
    <source>
        <strain evidence="1 2">CPB3-1</strain>
    </source>
</reference>
<keyword evidence="2" id="KW-1185">Reference proteome</keyword>
<evidence type="ECO:0000313" key="2">
    <source>
        <dbReference type="Proteomes" id="UP001203004"/>
    </source>
</evidence>
<dbReference type="EMBL" id="JAMAST010000002">
    <property type="protein sequence ID" value="MCL1630816.1"/>
    <property type="molecule type" value="Genomic_DNA"/>
</dbReference>
<dbReference type="InterPro" id="IPR052767">
    <property type="entry name" value="Bact_com_dev_regulator"/>
</dbReference>
<dbReference type="RefSeq" id="WP_249096971.1">
    <property type="nucleotide sequence ID" value="NZ_JAMAST010000002.1"/>
</dbReference>
<protein>
    <submittedName>
        <fullName evidence="1">YlbF family regulator</fullName>
    </submittedName>
</protein>
<dbReference type="Gene3D" id="1.20.1500.10">
    <property type="entry name" value="YheA/YmcA-like"/>
    <property type="match status" value="1"/>
</dbReference>
<dbReference type="Pfam" id="PF06133">
    <property type="entry name" value="Com_YlbF"/>
    <property type="match status" value="1"/>
</dbReference>
<dbReference type="PANTHER" id="PTHR38448:SF1">
    <property type="entry name" value="YLBF FAMILY REGULATOR"/>
    <property type="match status" value="1"/>
</dbReference>
<dbReference type="PIRSF" id="PIRSF021287">
    <property type="entry name" value="Biofilm_formation_YmcA"/>
    <property type="match status" value="1"/>
</dbReference>
<name>A0ABT0M7I4_9BACL</name>
<dbReference type="InterPro" id="IPR010368">
    <property type="entry name" value="Com_YlbF"/>
</dbReference>
<accession>A0ABT0M7I4</accession>
<sequence length="125" mass="14667">MTHLYSNEEILARAKMLAERLSSTEQVQFYKQAEAKISSNQKVQRLVDRIKHYQKESVNLQHFGKTEAYHQNEAVIDRLQKELESIPVVQEFKQSQEDVNDFLQLLVKLVSQQVFKKNQSTQSDN</sequence>
<proteinExistence type="predicted"/>
<evidence type="ECO:0000313" key="1">
    <source>
        <dbReference type="EMBL" id="MCL1630816.1"/>
    </source>
</evidence>
<dbReference type="PANTHER" id="PTHR38448">
    <property type="entry name" value="REGULATORY PROTEIN YLBF-RELATED"/>
    <property type="match status" value="1"/>
</dbReference>
<dbReference type="SUPFAM" id="SSF158622">
    <property type="entry name" value="YheA/YmcA-like"/>
    <property type="match status" value="1"/>
</dbReference>
<dbReference type="Proteomes" id="UP001203004">
    <property type="component" value="Unassembled WGS sequence"/>
</dbReference>
<organism evidence="1 2">
    <name type="scientific">Sporolactobacillus mangiferae</name>
    <dbReference type="NCBI Taxonomy" id="2940498"/>
    <lineage>
        <taxon>Bacteria</taxon>
        <taxon>Bacillati</taxon>
        <taxon>Bacillota</taxon>
        <taxon>Bacilli</taxon>
        <taxon>Bacillales</taxon>
        <taxon>Sporolactobacillaceae</taxon>
        <taxon>Sporolactobacillus</taxon>
    </lineage>
</organism>
<dbReference type="InterPro" id="IPR016783">
    <property type="entry name" value="Biofilm_formation_YmcA"/>
</dbReference>
<comment type="caution">
    <text evidence="1">The sequence shown here is derived from an EMBL/GenBank/DDBJ whole genome shotgun (WGS) entry which is preliminary data.</text>
</comment>
<gene>
    <name evidence="1" type="ORF">M3N64_02520</name>
</gene>
<dbReference type="InterPro" id="IPR023378">
    <property type="entry name" value="YheA/YmcA-like_dom_sf"/>
</dbReference>